<dbReference type="RefSeq" id="WP_126928989.1">
    <property type="nucleotide sequence ID" value="NZ_RXLZ01000025.1"/>
</dbReference>
<dbReference type="InterPro" id="IPR050553">
    <property type="entry name" value="Thioredoxin_ResA/DsbE_sf"/>
</dbReference>
<evidence type="ECO:0000259" key="1">
    <source>
        <dbReference type="PROSITE" id="PS51352"/>
    </source>
</evidence>
<dbReference type="AlphaFoldDB" id="A0A431UHT1"/>
<dbReference type="SUPFAM" id="SSF52833">
    <property type="entry name" value="Thioredoxin-like"/>
    <property type="match status" value="1"/>
</dbReference>
<comment type="caution">
    <text evidence="2">The sequence shown here is derived from an EMBL/GenBank/DDBJ whole genome shotgun (WGS) entry which is preliminary data.</text>
</comment>
<dbReference type="InterPro" id="IPR013766">
    <property type="entry name" value="Thioredoxin_domain"/>
</dbReference>
<feature type="domain" description="Thioredoxin" evidence="1">
    <location>
        <begin position="49"/>
        <end position="184"/>
    </location>
</feature>
<name>A0A431UHT1_STEMA</name>
<evidence type="ECO:0000313" key="2">
    <source>
        <dbReference type="EMBL" id="RTQ89296.1"/>
    </source>
</evidence>
<dbReference type="EMBL" id="RXLZ01000025">
    <property type="protein sequence ID" value="RTQ89296.1"/>
    <property type="molecule type" value="Genomic_DNA"/>
</dbReference>
<dbReference type="Gene3D" id="3.40.30.10">
    <property type="entry name" value="Glutaredoxin"/>
    <property type="match status" value="1"/>
</dbReference>
<gene>
    <name evidence="2" type="ORF">EKL94_10075</name>
</gene>
<dbReference type="InterPro" id="IPR036249">
    <property type="entry name" value="Thioredoxin-like_sf"/>
</dbReference>
<dbReference type="Pfam" id="PF08534">
    <property type="entry name" value="Redoxin"/>
    <property type="match status" value="1"/>
</dbReference>
<dbReference type="Proteomes" id="UP000271705">
    <property type="component" value="Unassembled WGS sequence"/>
</dbReference>
<reference evidence="2 3" key="1">
    <citation type="submission" date="2018-12" db="EMBL/GenBank/DDBJ databases">
        <authorList>
            <person name="Kartti S."/>
            <person name="Manni A."/>
            <person name="Chemao El Fihri M.W."/>
            <person name="Laamarti M."/>
            <person name="Temsamani L."/>
            <person name="El Jamali J.E."/>
            <person name="Ouadghiri M."/>
            <person name="Ibrahimi A."/>
            <person name="Filati-Maltouf A."/>
        </authorList>
    </citation>
    <scope>NUCLEOTIDE SEQUENCE [LARGE SCALE GENOMIC DNA]</scope>
    <source>
        <strain evidence="2 3">MDMC339</strain>
    </source>
</reference>
<dbReference type="CDD" id="cd02966">
    <property type="entry name" value="TlpA_like_family"/>
    <property type="match status" value="1"/>
</dbReference>
<dbReference type="GO" id="GO:0016491">
    <property type="term" value="F:oxidoreductase activity"/>
    <property type="evidence" value="ECO:0007669"/>
    <property type="project" value="InterPro"/>
</dbReference>
<dbReference type="PANTHER" id="PTHR42852">
    <property type="entry name" value="THIOL:DISULFIDE INTERCHANGE PROTEIN DSBE"/>
    <property type="match status" value="1"/>
</dbReference>
<sequence length="189" mass="20560">MLKRVLFPVVALLLSALIVALGWQNRQLRQINAQMAAQLQNMRLEAHGLGLGSRPEALALRTTQHTHVDIGGARDAPQILYFFSTTCRYCLASMPQLKQIAAARGRSELIGVGLPPYDQLADYAGQHALQFPIAIDSEGDASKRYRATVTPMLMVLATDGSVTYKHVGQLDEQVVRAAMNSLTPAPALP</sequence>
<proteinExistence type="predicted"/>
<dbReference type="InterPro" id="IPR013740">
    <property type="entry name" value="Redoxin"/>
</dbReference>
<accession>A0A431UHT1</accession>
<dbReference type="PANTHER" id="PTHR42852:SF17">
    <property type="entry name" value="THIOREDOXIN-LIKE PROTEIN HI_1115"/>
    <property type="match status" value="1"/>
</dbReference>
<evidence type="ECO:0000313" key="3">
    <source>
        <dbReference type="Proteomes" id="UP000271705"/>
    </source>
</evidence>
<dbReference type="PROSITE" id="PS51352">
    <property type="entry name" value="THIOREDOXIN_2"/>
    <property type="match status" value="1"/>
</dbReference>
<protein>
    <submittedName>
        <fullName evidence="2">TlpA family protein disulfide reductase</fullName>
    </submittedName>
</protein>
<organism evidence="2 3">
    <name type="scientific">Stenotrophomonas maltophilia</name>
    <name type="common">Pseudomonas maltophilia</name>
    <name type="synonym">Xanthomonas maltophilia</name>
    <dbReference type="NCBI Taxonomy" id="40324"/>
    <lineage>
        <taxon>Bacteria</taxon>
        <taxon>Pseudomonadati</taxon>
        <taxon>Pseudomonadota</taxon>
        <taxon>Gammaproteobacteria</taxon>
        <taxon>Lysobacterales</taxon>
        <taxon>Lysobacteraceae</taxon>
        <taxon>Stenotrophomonas</taxon>
        <taxon>Stenotrophomonas maltophilia group</taxon>
    </lineage>
</organism>